<feature type="chain" id="PRO_5043506676" description="Secreted protein" evidence="2">
    <location>
        <begin position="29"/>
        <end position="94"/>
    </location>
</feature>
<feature type="signal peptide" evidence="2">
    <location>
        <begin position="1"/>
        <end position="28"/>
    </location>
</feature>
<protein>
    <recommendedName>
        <fullName evidence="5">Secreted protein</fullName>
    </recommendedName>
</protein>
<evidence type="ECO:0000256" key="2">
    <source>
        <dbReference type="SAM" id="SignalP"/>
    </source>
</evidence>
<feature type="region of interest" description="Disordered" evidence="1">
    <location>
        <begin position="75"/>
        <end position="94"/>
    </location>
</feature>
<evidence type="ECO:0000313" key="4">
    <source>
        <dbReference type="Proteomes" id="UP001054945"/>
    </source>
</evidence>
<keyword evidence="2" id="KW-0732">Signal</keyword>
<evidence type="ECO:0000256" key="1">
    <source>
        <dbReference type="SAM" id="MobiDB-lite"/>
    </source>
</evidence>
<keyword evidence="4" id="KW-1185">Reference proteome</keyword>
<gene>
    <name evidence="3" type="ORF">CEXT_285221</name>
</gene>
<sequence length="94" mass="9857">MMMMMISTPQGMLMLLLYLEFLVNTVRQCAVVIAAQKMPTTAGSRSSAAASALDTNHCKMVLPAAGSEGVEIPSHGLSSSLAARPAESRDVLSC</sequence>
<dbReference type="EMBL" id="BPLR01014130">
    <property type="protein sequence ID" value="GIY66552.1"/>
    <property type="molecule type" value="Genomic_DNA"/>
</dbReference>
<evidence type="ECO:0008006" key="5">
    <source>
        <dbReference type="Google" id="ProtNLM"/>
    </source>
</evidence>
<comment type="caution">
    <text evidence="3">The sequence shown here is derived from an EMBL/GenBank/DDBJ whole genome shotgun (WGS) entry which is preliminary data.</text>
</comment>
<dbReference type="Proteomes" id="UP001054945">
    <property type="component" value="Unassembled WGS sequence"/>
</dbReference>
<name>A0AAV4V8V4_CAEEX</name>
<accession>A0AAV4V8V4</accession>
<organism evidence="3 4">
    <name type="scientific">Caerostris extrusa</name>
    <name type="common">Bark spider</name>
    <name type="synonym">Caerostris bankana</name>
    <dbReference type="NCBI Taxonomy" id="172846"/>
    <lineage>
        <taxon>Eukaryota</taxon>
        <taxon>Metazoa</taxon>
        <taxon>Ecdysozoa</taxon>
        <taxon>Arthropoda</taxon>
        <taxon>Chelicerata</taxon>
        <taxon>Arachnida</taxon>
        <taxon>Araneae</taxon>
        <taxon>Araneomorphae</taxon>
        <taxon>Entelegynae</taxon>
        <taxon>Araneoidea</taxon>
        <taxon>Araneidae</taxon>
        <taxon>Caerostris</taxon>
    </lineage>
</organism>
<evidence type="ECO:0000313" key="3">
    <source>
        <dbReference type="EMBL" id="GIY66552.1"/>
    </source>
</evidence>
<proteinExistence type="predicted"/>
<reference evidence="3 4" key="1">
    <citation type="submission" date="2021-06" db="EMBL/GenBank/DDBJ databases">
        <title>Caerostris extrusa draft genome.</title>
        <authorList>
            <person name="Kono N."/>
            <person name="Arakawa K."/>
        </authorList>
    </citation>
    <scope>NUCLEOTIDE SEQUENCE [LARGE SCALE GENOMIC DNA]</scope>
</reference>
<dbReference type="AlphaFoldDB" id="A0AAV4V8V4"/>